<dbReference type="SUPFAM" id="SSF88659">
    <property type="entry name" value="Sigma3 and sigma4 domains of RNA polymerase sigma factors"/>
    <property type="match status" value="1"/>
</dbReference>
<dbReference type="SUPFAM" id="SSF88946">
    <property type="entry name" value="Sigma2 domain of RNA polymerase sigma factors"/>
    <property type="match status" value="1"/>
</dbReference>
<dbReference type="InterPro" id="IPR013325">
    <property type="entry name" value="RNA_pol_sigma_r2"/>
</dbReference>
<comment type="caution">
    <text evidence="9">The sequence shown here is derived from an EMBL/GenBank/DDBJ whole genome shotgun (WGS) entry which is preliminary data.</text>
</comment>
<evidence type="ECO:0000259" key="7">
    <source>
        <dbReference type="Pfam" id="PF04542"/>
    </source>
</evidence>
<comment type="similarity">
    <text evidence="1">Belongs to the sigma-70 factor family. ECF subfamily.</text>
</comment>
<dbReference type="Pfam" id="PF04542">
    <property type="entry name" value="Sigma70_r2"/>
    <property type="match status" value="1"/>
</dbReference>
<protein>
    <submittedName>
        <fullName evidence="9">RNA polymerase sigma factor (Sigma-70 family)</fullName>
    </submittedName>
</protein>
<dbReference type="InterPro" id="IPR039425">
    <property type="entry name" value="RNA_pol_sigma-70-like"/>
</dbReference>
<evidence type="ECO:0000313" key="10">
    <source>
        <dbReference type="Proteomes" id="UP001160499"/>
    </source>
</evidence>
<evidence type="ECO:0000256" key="2">
    <source>
        <dbReference type="ARBA" id="ARBA00023015"/>
    </source>
</evidence>
<dbReference type="InterPro" id="IPR013324">
    <property type="entry name" value="RNA_pol_sigma_r3/r4-like"/>
</dbReference>
<gene>
    <name evidence="9" type="ORF">M2283_002255</name>
</gene>
<dbReference type="InterPro" id="IPR027383">
    <property type="entry name" value="Znf_put"/>
</dbReference>
<feature type="domain" description="RNA polymerase sigma-70 region 2" evidence="7">
    <location>
        <begin position="13"/>
        <end position="70"/>
    </location>
</feature>
<evidence type="ECO:0000256" key="3">
    <source>
        <dbReference type="ARBA" id="ARBA00023082"/>
    </source>
</evidence>
<keyword evidence="10" id="KW-1185">Reference proteome</keyword>
<keyword evidence="3" id="KW-0731">Sigma factor</keyword>
<dbReference type="InterPro" id="IPR007627">
    <property type="entry name" value="RNA_pol_sigma70_r2"/>
</dbReference>
<feature type="domain" description="Putative zinc-finger" evidence="8">
    <location>
        <begin position="176"/>
        <end position="210"/>
    </location>
</feature>
<evidence type="ECO:0000259" key="8">
    <source>
        <dbReference type="Pfam" id="PF13490"/>
    </source>
</evidence>
<organism evidence="9 10">
    <name type="scientific">Streptomyces pseudovenezuelae</name>
    <dbReference type="NCBI Taxonomy" id="67350"/>
    <lineage>
        <taxon>Bacteria</taxon>
        <taxon>Bacillati</taxon>
        <taxon>Actinomycetota</taxon>
        <taxon>Actinomycetes</taxon>
        <taxon>Kitasatosporales</taxon>
        <taxon>Streptomycetaceae</taxon>
        <taxon>Streptomyces</taxon>
        <taxon>Streptomyces aurantiacus group</taxon>
    </lineage>
</organism>
<feature type="compositionally biased region" description="Low complexity" evidence="6">
    <location>
        <begin position="508"/>
        <end position="524"/>
    </location>
</feature>
<dbReference type="EMBL" id="JARXVH010000003">
    <property type="protein sequence ID" value="MDH6214972.1"/>
    <property type="molecule type" value="Genomic_DNA"/>
</dbReference>
<dbReference type="Pfam" id="PF13490">
    <property type="entry name" value="zf-HC2"/>
    <property type="match status" value="1"/>
</dbReference>
<proteinExistence type="inferred from homology"/>
<dbReference type="PANTHER" id="PTHR43133">
    <property type="entry name" value="RNA POLYMERASE ECF-TYPE SIGMA FACTO"/>
    <property type="match status" value="1"/>
</dbReference>
<name>A0ABT6LF83_9ACTN</name>
<evidence type="ECO:0000256" key="6">
    <source>
        <dbReference type="SAM" id="MobiDB-lite"/>
    </source>
</evidence>
<evidence type="ECO:0000256" key="4">
    <source>
        <dbReference type="ARBA" id="ARBA00023125"/>
    </source>
</evidence>
<dbReference type="InterPro" id="IPR036388">
    <property type="entry name" value="WH-like_DNA-bd_sf"/>
</dbReference>
<dbReference type="Gene3D" id="1.10.1740.10">
    <property type="match status" value="1"/>
</dbReference>
<dbReference type="RefSeq" id="WP_280875981.1">
    <property type="nucleotide sequence ID" value="NZ_JARXVH010000003.1"/>
</dbReference>
<evidence type="ECO:0000313" key="9">
    <source>
        <dbReference type="EMBL" id="MDH6214972.1"/>
    </source>
</evidence>
<dbReference type="Proteomes" id="UP001160499">
    <property type="component" value="Unassembled WGS sequence"/>
</dbReference>
<evidence type="ECO:0000256" key="5">
    <source>
        <dbReference type="ARBA" id="ARBA00023163"/>
    </source>
</evidence>
<feature type="region of interest" description="Disordered" evidence="6">
    <location>
        <begin position="73"/>
        <end position="101"/>
    </location>
</feature>
<feature type="region of interest" description="Disordered" evidence="6">
    <location>
        <begin position="344"/>
        <end position="524"/>
    </location>
</feature>
<dbReference type="PANTHER" id="PTHR43133:SF8">
    <property type="entry name" value="RNA POLYMERASE SIGMA FACTOR HI_1459-RELATED"/>
    <property type="match status" value="1"/>
</dbReference>
<reference evidence="9 10" key="1">
    <citation type="submission" date="2023-04" db="EMBL/GenBank/DDBJ databases">
        <title>Forest soil microbial communities from Buena Vista Peninsula, Colon Province, Panama.</title>
        <authorList>
            <person name="Bouskill N."/>
        </authorList>
    </citation>
    <scope>NUCLEOTIDE SEQUENCE [LARGE SCALE GENOMIC DNA]</scope>
    <source>
        <strain evidence="9 10">GGS1</strain>
    </source>
</reference>
<keyword evidence="4" id="KW-0238">DNA-binding</keyword>
<dbReference type="Gene3D" id="1.10.10.10">
    <property type="entry name" value="Winged helix-like DNA-binding domain superfamily/Winged helix DNA-binding domain"/>
    <property type="match status" value="1"/>
</dbReference>
<dbReference type="InterPro" id="IPR014284">
    <property type="entry name" value="RNA_pol_sigma-70_dom"/>
</dbReference>
<feature type="compositionally biased region" description="Pro residues" evidence="6">
    <location>
        <begin position="402"/>
        <end position="458"/>
    </location>
</feature>
<feature type="compositionally biased region" description="Basic and acidic residues" evidence="6">
    <location>
        <begin position="86"/>
        <end position="101"/>
    </location>
</feature>
<dbReference type="NCBIfam" id="TIGR02937">
    <property type="entry name" value="sigma70-ECF"/>
    <property type="match status" value="1"/>
</dbReference>
<keyword evidence="2" id="KW-0805">Transcription regulation</keyword>
<sequence length="524" mass="52504">MNDGSTAAYARVYAEQQPRLVAYARSLTRNSWTADDIVAEAHFRVWRRLSAGHEIDNVPAYLMTTVRRLATAAGGAGRETPQDPQADERAEAGAHGHDPAERVSSVDLLTRVLGELPERWVKALWLAEAEGQPLAAIGPQLGTREGATAVLLHRAREGMRQAFLRTQTGAPDDPACQVHWARMPAYVRGNATARQSERLLGHVDACDDCRERLALLMQTNSKLPALVGPALLVFVVGGAGRWLLSGAAGAAGAASAAGAAVGTASGAGAGSGASAGGSGAASAGAAGGHGGGLLHGVKLKSAVAGGAKTPVAVAAGAAVAGAVAICIALGSVDAGPVTVDKGARQTPVAQEPVAQPEKDGESAAPGTAEGEQAPRDGSAASDVPVLASYDVDDSGQGASTPVPVPPPIPTPIPTPEPSDPGTPAPEPTSPEPTSPEPSTPEPSAPEPTSPEPTSPEPTTPVDEPTDPTPSTPPTDDCGDENGNGNGAEIGNRDENGDRTGQNQPVGDAAPGQTAPAQTAPAPAA</sequence>
<keyword evidence="5" id="KW-0804">Transcription</keyword>
<evidence type="ECO:0000256" key="1">
    <source>
        <dbReference type="ARBA" id="ARBA00010641"/>
    </source>
</evidence>
<accession>A0ABT6LF83</accession>